<name>A0ABQ4KC68_9BACI</name>
<dbReference type="Proteomes" id="UP000680279">
    <property type="component" value="Unassembled WGS sequence"/>
</dbReference>
<protein>
    <submittedName>
        <fullName evidence="1">Uncharacterized protein</fullName>
    </submittedName>
</protein>
<comment type="caution">
    <text evidence="1">The sequence shown here is derived from an EMBL/GenBank/DDBJ whole genome shotgun (WGS) entry which is preliminary data.</text>
</comment>
<dbReference type="RefSeq" id="WP_212963735.1">
    <property type="nucleotide sequence ID" value="NZ_BOQT01000018.1"/>
</dbReference>
<reference evidence="1 2" key="1">
    <citation type="submission" date="2021-03" db="EMBL/GenBank/DDBJ databases">
        <title>Antimicrobial resistance genes in bacteria isolated from Japanese honey, and their potential for conferring macrolide and lincosamide resistance in the American foulbrood pathogen Paenibacillus larvae.</title>
        <authorList>
            <person name="Okamoto M."/>
            <person name="Kumagai M."/>
            <person name="Kanamori H."/>
            <person name="Takamatsu D."/>
        </authorList>
    </citation>
    <scope>NUCLEOTIDE SEQUENCE [LARGE SCALE GENOMIC DNA]</scope>
    <source>
        <strain evidence="1 2">J1TS3</strain>
    </source>
</reference>
<accession>A0ABQ4KC68</accession>
<evidence type="ECO:0000313" key="2">
    <source>
        <dbReference type="Proteomes" id="UP000680279"/>
    </source>
</evidence>
<sequence length="127" mass="15266">MNQNKYFFCYNPNLSRYLKSKGFNYVTRAKHYASNKEFTLYEYTKEIKVHIVERNRKVKNLNGTLIGKKPNKYKINISSYNIEEQNMIIINNDTQFNDVVMSFFDLKELHNILPRRHYDELKAISNT</sequence>
<proteinExistence type="predicted"/>
<keyword evidence="2" id="KW-1185">Reference proteome</keyword>
<organism evidence="1 2">
    <name type="scientific">Siminovitchia fordii</name>
    <dbReference type="NCBI Taxonomy" id="254759"/>
    <lineage>
        <taxon>Bacteria</taxon>
        <taxon>Bacillati</taxon>
        <taxon>Bacillota</taxon>
        <taxon>Bacilli</taxon>
        <taxon>Bacillales</taxon>
        <taxon>Bacillaceae</taxon>
        <taxon>Siminovitchia</taxon>
    </lineage>
</organism>
<evidence type="ECO:0000313" key="1">
    <source>
        <dbReference type="EMBL" id="GIN22622.1"/>
    </source>
</evidence>
<dbReference type="EMBL" id="BOQT01000018">
    <property type="protein sequence ID" value="GIN22622.1"/>
    <property type="molecule type" value="Genomic_DNA"/>
</dbReference>
<gene>
    <name evidence="1" type="ORF">J1TS3_37560</name>
</gene>